<evidence type="ECO:0000313" key="2">
    <source>
        <dbReference type="Proteomes" id="UP000826195"/>
    </source>
</evidence>
<gene>
    <name evidence="1" type="ORF">KQX54_005568</name>
</gene>
<accession>A0AAV7I5S1</accession>
<organism evidence="1 2">
    <name type="scientific">Cotesia glomerata</name>
    <name type="common">Lepidopteran parasitic wasp</name>
    <name type="synonym">Apanteles glomeratus</name>
    <dbReference type="NCBI Taxonomy" id="32391"/>
    <lineage>
        <taxon>Eukaryota</taxon>
        <taxon>Metazoa</taxon>
        <taxon>Ecdysozoa</taxon>
        <taxon>Arthropoda</taxon>
        <taxon>Hexapoda</taxon>
        <taxon>Insecta</taxon>
        <taxon>Pterygota</taxon>
        <taxon>Neoptera</taxon>
        <taxon>Endopterygota</taxon>
        <taxon>Hymenoptera</taxon>
        <taxon>Apocrita</taxon>
        <taxon>Ichneumonoidea</taxon>
        <taxon>Braconidae</taxon>
        <taxon>Microgastrinae</taxon>
        <taxon>Cotesia</taxon>
    </lineage>
</organism>
<sequence length="113" mass="12275">MASSVLQWNLWLDSYSDYRHGHNTLSVPQERTNVLEGGGRVEGGTLHSTREMIYLTTKNIPFLGARGFIGSPLFGGAYLDADCTLPSPGDRTTGLYSEYNTQSAARAFPVTSG</sequence>
<dbReference type="EMBL" id="JAHXZJ010002237">
    <property type="protein sequence ID" value="KAH0545993.1"/>
    <property type="molecule type" value="Genomic_DNA"/>
</dbReference>
<name>A0AAV7I5S1_COTGL</name>
<dbReference type="Proteomes" id="UP000826195">
    <property type="component" value="Unassembled WGS sequence"/>
</dbReference>
<protein>
    <submittedName>
        <fullName evidence="1">Uncharacterized protein</fullName>
    </submittedName>
</protein>
<proteinExistence type="predicted"/>
<dbReference type="AlphaFoldDB" id="A0AAV7I5S1"/>
<evidence type="ECO:0000313" key="1">
    <source>
        <dbReference type="EMBL" id="KAH0545993.1"/>
    </source>
</evidence>
<comment type="caution">
    <text evidence="1">The sequence shown here is derived from an EMBL/GenBank/DDBJ whole genome shotgun (WGS) entry which is preliminary data.</text>
</comment>
<keyword evidence="2" id="KW-1185">Reference proteome</keyword>
<reference evidence="1 2" key="1">
    <citation type="journal article" date="2021" name="J. Hered.">
        <title>A chromosome-level genome assembly of the parasitoid wasp, Cotesia glomerata (Hymenoptera: Braconidae).</title>
        <authorList>
            <person name="Pinto B.J."/>
            <person name="Weis J.J."/>
            <person name="Gamble T."/>
            <person name="Ode P.J."/>
            <person name="Paul R."/>
            <person name="Zaspel J.M."/>
        </authorList>
    </citation>
    <scope>NUCLEOTIDE SEQUENCE [LARGE SCALE GENOMIC DNA]</scope>
    <source>
        <strain evidence="1">CgM1</strain>
    </source>
</reference>